<dbReference type="PROSITE" id="PS51747">
    <property type="entry name" value="CYT_DCMP_DEAMINASES_2"/>
    <property type="match status" value="1"/>
</dbReference>
<dbReference type="InterPro" id="IPR015517">
    <property type="entry name" value="dCMP_deaminase-rel"/>
</dbReference>
<accession>A0A1Y2F5T2</accession>
<dbReference type="STRING" id="1754190.A0A1Y2F5T2"/>
<dbReference type="FunFam" id="3.40.140.10:FF:000035">
    <property type="entry name" value="dCMP deaminase"/>
    <property type="match status" value="1"/>
</dbReference>
<evidence type="ECO:0000256" key="6">
    <source>
        <dbReference type="ARBA" id="ARBA00022833"/>
    </source>
</evidence>
<evidence type="ECO:0000256" key="7">
    <source>
        <dbReference type="ARBA" id="ARBA00038938"/>
    </source>
</evidence>
<evidence type="ECO:0000256" key="4">
    <source>
        <dbReference type="ARBA" id="ARBA00022727"/>
    </source>
</evidence>
<dbReference type="GO" id="GO:0008270">
    <property type="term" value="F:zinc ion binding"/>
    <property type="evidence" value="ECO:0007669"/>
    <property type="project" value="InterPro"/>
</dbReference>
<feature type="domain" description="CMP/dCMP-type deaminase" evidence="10">
    <location>
        <begin position="140"/>
        <end position="272"/>
    </location>
</feature>
<keyword evidence="6" id="KW-0862">Zinc</keyword>
<evidence type="ECO:0000256" key="2">
    <source>
        <dbReference type="ARBA" id="ARBA00006576"/>
    </source>
</evidence>
<proteinExistence type="inferred from homology"/>
<dbReference type="GO" id="GO:0009165">
    <property type="term" value="P:nucleotide biosynthetic process"/>
    <property type="evidence" value="ECO:0007669"/>
    <property type="project" value="UniProtKB-KW"/>
</dbReference>
<keyword evidence="5" id="KW-0378">Hydrolase</keyword>
<comment type="cofactor">
    <cofactor evidence="1">
        <name>Zn(2+)</name>
        <dbReference type="ChEBI" id="CHEBI:29105"/>
    </cofactor>
</comment>
<gene>
    <name evidence="11" type="ORF">LY90DRAFT_665020</name>
</gene>
<evidence type="ECO:0000256" key="1">
    <source>
        <dbReference type="ARBA" id="ARBA00001947"/>
    </source>
</evidence>
<dbReference type="InterPro" id="IPR002125">
    <property type="entry name" value="CMP_dCMP_dom"/>
</dbReference>
<organism evidence="11 12">
    <name type="scientific">Neocallimastix californiae</name>
    <dbReference type="NCBI Taxonomy" id="1754190"/>
    <lineage>
        <taxon>Eukaryota</taxon>
        <taxon>Fungi</taxon>
        <taxon>Fungi incertae sedis</taxon>
        <taxon>Chytridiomycota</taxon>
        <taxon>Chytridiomycota incertae sedis</taxon>
        <taxon>Neocallimastigomycetes</taxon>
        <taxon>Neocallimastigales</taxon>
        <taxon>Neocallimastigaceae</taxon>
        <taxon>Neocallimastix</taxon>
    </lineage>
</organism>
<reference evidence="11 12" key="1">
    <citation type="submission" date="2016-08" db="EMBL/GenBank/DDBJ databases">
        <title>A Parts List for Fungal Cellulosomes Revealed by Comparative Genomics.</title>
        <authorList>
            <consortium name="DOE Joint Genome Institute"/>
            <person name="Haitjema C.H."/>
            <person name="Gilmore S.P."/>
            <person name="Henske J.K."/>
            <person name="Solomon K.V."/>
            <person name="De Groot R."/>
            <person name="Kuo A."/>
            <person name="Mondo S.J."/>
            <person name="Salamov A.A."/>
            <person name="Labutti K."/>
            <person name="Zhao Z."/>
            <person name="Chiniquy J."/>
            <person name="Barry K."/>
            <person name="Brewer H.M."/>
            <person name="Purvine S.O."/>
            <person name="Wright A.T."/>
            <person name="Boxma B."/>
            <person name="Van Alen T."/>
            <person name="Hackstein J.H."/>
            <person name="Baker S.E."/>
            <person name="Grigoriev I.V."/>
            <person name="O'Malley M.A."/>
        </authorList>
    </citation>
    <scope>NUCLEOTIDE SEQUENCE [LARGE SCALE GENOMIC DNA]</scope>
    <source>
        <strain evidence="11 12">G1</strain>
    </source>
</reference>
<keyword evidence="12" id="KW-1185">Reference proteome</keyword>
<dbReference type="InterPro" id="IPR016192">
    <property type="entry name" value="APOBEC/CMP_deaminase_Zn-bd"/>
</dbReference>
<dbReference type="SUPFAM" id="SSF53927">
    <property type="entry name" value="Cytidine deaminase-like"/>
    <property type="match status" value="1"/>
</dbReference>
<dbReference type="InterPro" id="IPR016193">
    <property type="entry name" value="Cytidine_deaminase-like"/>
</dbReference>
<evidence type="ECO:0000313" key="11">
    <source>
        <dbReference type="EMBL" id="ORY78295.1"/>
    </source>
</evidence>
<dbReference type="Proteomes" id="UP000193920">
    <property type="component" value="Unassembled WGS sequence"/>
</dbReference>
<evidence type="ECO:0000259" key="10">
    <source>
        <dbReference type="PROSITE" id="PS51747"/>
    </source>
</evidence>
<dbReference type="PANTHER" id="PTHR11086:SF18">
    <property type="entry name" value="DEOXYCYTIDYLATE DEAMINASE"/>
    <property type="match status" value="1"/>
</dbReference>
<dbReference type="OrthoDB" id="6710946at2759"/>
<keyword evidence="4" id="KW-0545">Nucleotide biosynthesis</keyword>
<protein>
    <recommendedName>
        <fullName evidence="9">Deoxycytidylate deaminase</fullName>
        <ecNumber evidence="7">3.5.4.12</ecNumber>
    </recommendedName>
    <alternativeName>
        <fullName evidence="8">dCMP deaminase</fullName>
    </alternativeName>
</protein>
<evidence type="ECO:0000256" key="8">
    <source>
        <dbReference type="ARBA" id="ARBA00041763"/>
    </source>
</evidence>
<dbReference type="AlphaFoldDB" id="A0A1Y2F5T2"/>
<comment type="similarity">
    <text evidence="2">Belongs to the cytidine and deoxycytidylate deaminase family.</text>
</comment>
<dbReference type="Gene3D" id="3.40.50.300">
    <property type="entry name" value="P-loop containing nucleotide triphosphate hydrolases"/>
    <property type="match status" value="1"/>
</dbReference>
<dbReference type="EMBL" id="MCOG01000017">
    <property type="protein sequence ID" value="ORY78295.1"/>
    <property type="molecule type" value="Genomic_DNA"/>
</dbReference>
<evidence type="ECO:0000313" key="12">
    <source>
        <dbReference type="Proteomes" id="UP000193920"/>
    </source>
</evidence>
<comment type="caution">
    <text evidence="11">The sequence shown here is derived from an EMBL/GenBank/DDBJ whole genome shotgun (WGS) entry which is preliminary data.</text>
</comment>
<dbReference type="CDD" id="cd01286">
    <property type="entry name" value="deoxycytidylate_deaminase"/>
    <property type="match status" value="1"/>
</dbReference>
<dbReference type="InterPro" id="IPR035105">
    <property type="entry name" value="Deoxycytidylate_deaminase_dom"/>
</dbReference>
<dbReference type="Gene3D" id="3.40.140.10">
    <property type="entry name" value="Cytidine Deaminase, domain 2"/>
    <property type="match status" value="1"/>
</dbReference>
<dbReference type="PROSITE" id="PS00903">
    <property type="entry name" value="CYT_DCMP_DEAMINASES_1"/>
    <property type="match status" value="1"/>
</dbReference>
<dbReference type="EC" id="3.5.4.12" evidence="7"/>
<sequence length="291" mass="33895">MNKEATENKDTLIFKNAQQLMDHITLNWTDNFVLCSECYSSDILLFKKRPIFLLITVNAPVMKRYKRYQNEFKNKNCDSKQLLSLEEFCKLDDTQIFDKGLINIMNKSDLKIENVKDTLEEFYDILEEKKLNDYERLRPSWDTYFMTLSFLTARRSNCMKRKVGCILTKNNYIIATGYNGTPRHIKNCYEYGCKRCNSNASMGTQLDLCLCLHAEENALLEVGREKSKGATLYCNTCPCSGCTIKIIQCGVKEVVYALEYGHDEMIKGLFKEAGVTIRKYDKVDYNYLFNF</sequence>
<dbReference type="PANTHER" id="PTHR11086">
    <property type="entry name" value="DEOXYCYTIDYLATE DEAMINASE-RELATED"/>
    <property type="match status" value="1"/>
</dbReference>
<dbReference type="GO" id="GO:0005737">
    <property type="term" value="C:cytoplasm"/>
    <property type="evidence" value="ECO:0007669"/>
    <property type="project" value="TreeGrafter"/>
</dbReference>
<evidence type="ECO:0000256" key="9">
    <source>
        <dbReference type="ARBA" id="ARBA00071582"/>
    </source>
</evidence>
<dbReference type="Pfam" id="PF00383">
    <property type="entry name" value="dCMP_cyt_deam_1"/>
    <property type="match status" value="1"/>
</dbReference>
<evidence type="ECO:0000256" key="5">
    <source>
        <dbReference type="ARBA" id="ARBA00022801"/>
    </source>
</evidence>
<keyword evidence="3" id="KW-0479">Metal-binding</keyword>
<dbReference type="InterPro" id="IPR027417">
    <property type="entry name" value="P-loop_NTPase"/>
</dbReference>
<name>A0A1Y2F5T2_9FUNG</name>
<dbReference type="GO" id="GO:0004132">
    <property type="term" value="F:dCMP deaminase activity"/>
    <property type="evidence" value="ECO:0007669"/>
    <property type="project" value="UniProtKB-EC"/>
</dbReference>
<evidence type="ECO:0000256" key="3">
    <source>
        <dbReference type="ARBA" id="ARBA00022723"/>
    </source>
</evidence>